<evidence type="ECO:0000313" key="1">
    <source>
        <dbReference type="EMBL" id="GEU35494.1"/>
    </source>
</evidence>
<organism evidence="1">
    <name type="scientific">Tanacetum cinerariifolium</name>
    <name type="common">Dalmatian daisy</name>
    <name type="synonym">Chrysanthemum cinerariifolium</name>
    <dbReference type="NCBI Taxonomy" id="118510"/>
    <lineage>
        <taxon>Eukaryota</taxon>
        <taxon>Viridiplantae</taxon>
        <taxon>Streptophyta</taxon>
        <taxon>Embryophyta</taxon>
        <taxon>Tracheophyta</taxon>
        <taxon>Spermatophyta</taxon>
        <taxon>Magnoliopsida</taxon>
        <taxon>eudicotyledons</taxon>
        <taxon>Gunneridae</taxon>
        <taxon>Pentapetalae</taxon>
        <taxon>asterids</taxon>
        <taxon>campanulids</taxon>
        <taxon>Asterales</taxon>
        <taxon>Asteraceae</taxon>
        <taxon>Asteroideae</taxon>
        <taxon>Anthemideae</taxon>
        <taxon>Anthemidinae</taxon>
        <taxon>Tanacetum</taxon>
    </lineage>
</organism>
<proteinExistence type="predicted"/>
<dbReference type="AlphaFoldDB" id="A0A699GK34"/>
<name>A0A699GK34_TANCI</name>
<sequence>MENANPFVPTPLNKIHARITQELNELQEILAMFDSRLENIGHTHIPIPPHVPFEQLLDDFMNPPNVLEKDDLELNIKSNDTPIVLPFLDSDEDSDDEEDIEEFITSDMADVVMGRPFRAMLRTIPRLKNFNWIKVPPILELSQRDLMSGLRYSHEKNKFMYKNCLNLGPEYQVDESMKEWLIRGHVSIDGVK</sequence>
<reference evidence="1" key="1">
    <citation type="journal article" date="2019" name="Sci. Rep.">
        <title>Draft genome of Tanacetum cinerariifolium, the natural source of mosquito coil.</title>
        <authorList>
            <person name="Yamashiro T."/>
            <person name="Shiraishi A."/>
            <person name="Satake H."/>
            <person name="Nakayama K."/>
        </authorList>
    </citation>
    <scope>NUCLEOTIDE SEQUENCE</scope>
</reference>
<accession>A0A699GK34</accession>
<comment type="caution">
    <text evidence="1">The sequence shown here is derived from an EMBL/GenBank/DDBJ whole genome shotgun (WGS) entry which is preliminary data.</text>
</comment>
<dbReference type="EMBL" id="BKCJ010000697">
    <property type="protein sequence ID" value="GEU35494.1"/>
    <property type="molecule type" value="Genomic_DNA"/>
</dbReference>
<protein>
    <submittedName>
        <fullName evidence="1">Uncharacterized protein</fullName>
    </submittedName>
</protein>
<gene>
    <name evidence="1" type="ORF">Tci_007472</name>
</gene>